<comment type="similarity">
    <text evidence="1">Belongs to the peptidase S1 family.</text>
</comment>
<keyword evidence="4" id="KW-0720">Serine protease</keyword>
<evidence type="ECO:0000256" key="4">
    <source>
        <dbReference type="ARBA" id="ARBA00022825"/>
    </source>
</evidence>
<dbReference type="OrthoDB" id="8781117at2"/>
<feature type="region of interest" description="Disordered" evidence="6">
    <location>
        <begin position="23"/>
        <end position="45"/>
    </location>
</feature>
<keyword evidence="2" id="KW-0645">Protease</keyword>
<dbReference type="CDD" id="cd21112">
    <property type="entry name" value="alphaLP-like"/>
    <property type="match status" value="1"/>
</dbReference>
<dbReference type="AlphaFoldDB" id="A0A495W7S0"/>
<comment type="caution">
    <text evidence="8">The sequence shown here is derived from an EMBL/GenBank/DDBJ whole genome shotgun (WGS) entry which is preliminary data.</text>
</comment>
<gene>
    <name evidence="8" type="ORF">C8E97_5846</name>
</gene>
<dbReference type="Proteomes" id="UP000282084">
    <property type="component" value="Unassembled WGS sequence"/>
</dbReference>
<keyword evidence="3" id="KW-0378">Hydrolase</keyword>
<keyword evidence="9" id="KW-1185">Reference proteome</keyword>
<evidence type="ECO:0000256" key="2">
    <source>
        <dbReference type="ARBA" id="ARBA00022670"/>
    </source>
</evidence>
<feature type="signal peptide" evidence="7">
    <location>
        <begin position="1"/>
        <end position="23"/>
    </location>
</feature>
<dbReference type="Gene3D" id="2.40.10.10">
    <property type="entry name" value="Trypsin-like serine proteases"/>
    <property type="match status" value="2"/>
</dbReference>
<dbReference type="GO" id="GO:0004252">
    <property type="term" value="F:serine-type endopeptidase activity"/>
    <property type="evidence" value="ECO:0007669"/>
    <property type="project" value="InterPro"/>
</dbReference>
<feature type="compositionally biased region" description="Low complexity" evidence="6">
    <location>
        <begin position="23"/>
        <end position="41"/>
    </location>
</feature>
<dbReference type="InterPro" id="IPR001316">
    <property type="entry name" value="Pept_S1A_streptogrisin"/>
</dbReference>
<dbReference type="InterPro" id="IPR009003">
    <property type="entry name" value="Peptidase_S1_PA"/>
</dbReference>
<evidence type="ECO:0000313" key="9">
    <source>
        <dbReference type="Proteomes" id="UP000282084"/>
    </source>
</evidence>
<accession>A0A495W7S0</accession>
<organism evidence="8 9">
    <name type="scientific">Saccharothrix australiensis</name>
    <dbReference type="NCBI Taxonomy" id="2072"/>
    <lineage>
        <taxon>Bacteria</taxon>
        <taxon>Bacillati</taxon>
        <taxon>Actinomycetota</taxon>
        <taxon>Actinomycetes</taxon>
        <taxon>Pseudonocardiales</taxon>
        <taxon>Pseudonocardiaceae</taxon>
        <taxon>Saccharothrix</taxon>
    </lineage>
</organism>
<dbReference type="SUPFAM" id="SSF50494">
    <property type="entry name" value="Trypsin-like serine proteases"/>
    <property type="match status" value="1"/>
</dbReference>
<reference evidence="8 9" key="1">
    <citation type="submission" date="2018-10" db="EMBL/GenBank/DDBJ databases">
        <title>Sequencing the genomes of 1000 actinobacteria strains.</title>
        <authorList>
            <person name="Klenk H.-P."/>
        </authorList>
    </citation>
    <scope>NUCLEOTIDE SEQUENCE [LARGE SCALE GENOMIC DNA]</scope>
    <source>
        <strain evidence="8 9">DSM 43800</strain>
    </source>
</reference>
<evidence type="ECO:0000256" key="6">
    <source>
        <dbReference type="SAM" id="MobiDB-lite"/>
    </source>
</evidence>
<name>A0A495W7S0_9PSEU</name>
<dbReference type="InterPro" id="IPR043504">
    <property type="entry name" value="Peptidase_S1_PA_chymotrypsin"/>
</dbReference>
<proteinExistence type="inferred from homology"/>
<dbReference type="RefSeq" id="WP_121008610.1">
    <property type="nucleotide sequence ID" value="NZ_RBXO01000001.1"/>
</dbReference>
<dbReference type="PRINTS" id="PR00861">
    <property type="entry name" value="ALYTICPTASE"/>
</dbReference>
<protein>
    <submittedName>
        <fullName evidence="8">Streptogrisin C</fullName>
    </submittedName>
</protein>
<evidence type="ECO:0000313" key="8">
    <source>
        <dbReference type="EMBL" id="RKT57130.1"/>
    </source>
</evidence>
<evidence type="ECO:0000256" key="3">
    <source>
        <dbReference type="ARBA" id="ARBA00022801"/>
    </source>
</evidence>
<evidence type="ECO:0000256" key="7">
    <source>
        <dbReference type="SAM" id="SignalP"/>
    </source>
</evidence>
<evidence type="ECO:0000256" key="5">
    <source>
        <dbReference type="ARBA" id="ARBA00023157"/>
    </source>
</evidence>
<dbReference type="EMBL" id="RBXO01000001">
    <property type="protein sequence ID" value="RKT57130.1"/>
    <property type="molecule type" value="Genomic_DNA"/>
</dbReference>
<keyword evidence="5" id="KW-1015">Disulfide bond</keyword>
<feature type="chain" id="PRO_5019768219" evidence="7">
    <location>
        <begin position="24"/>
        <end position="217"/>
    </location>
</feature>
<keyword evidence="7" id="KW-0732">Signal</keyword>
<dbReference type="GO" id="GO:0006508">
    <property type="term" value="P:proteolysis"/>
    <property type="evidence" value="ECO:0007669"/>
    <property type="project" value="UniProtKB-KW"/>
</dbReference>
<sequence length="217" mass="21581">MRTLLPVLFAFLALVATAMPASATPASATPPSATPASAATPLEAGTALTGPGGGRCVNGFNVRGHLLVSARCAGAGGVVRGPGGGVIGPVTAVRDVYGVVRVADPSAWDQLPRVAGLSTPVAGAAEAPVGATVCAAGRRTGWHCGTVQAKNQSVHYPEGTITGLTRANLCVQPGDDWLPVVSGDQAQGHLVGGSGCTAYFYPVNRILAAEGFTLVTA</sequence>
<evidence type="ECO:0000256" key="1">
    <source>
        <dbReference type="ARBA" id="ARBA00007664"/>
    </source>
</evidence>